<proteinExistence type="predicted"/>
<feature type="domain" description="Fimbrial-type adhesion" evidence="1">
    <location>
        <begin position="196"/>
        <end position="317"/>
    </location>
</feature>
<dbReference type="EMBL" id="LOHF01000002">
    <property type="protein sequence ID" value="OUM75184.1"/>
    <property type="molecule type" value="Genomic_DNA"/>
</dbReference>
<dbReference type="InterPro" id="IPR008966">
    <property type="entry name" value="Adhesion_dom_sf"/>
</dbReference>
<dbReference type="OrthoDB" id="8926940at2"/>
<dbReference type="SUPFAM" id="SSF49401">
    <property type="entry name" value="Bacterial adhesins"/>
    <property type="match status" value="1"/>
</dbReference>
<dbReference type="RefSeq" id="WP_087264618.1">
    <property type="nucleotide sequence ID" value="NZ_JBJGBV010000005.1"/>
</dbReference>
<reference evidence="2 3" key="1">
    <citation type="journal article" date="2017" name="Syst. Appl. Microbiol.">
        <title>Pseudomonas caspiana sp. nov., a citrus pathogen in the Pseudomonas syringae phylogenetic group.</title>
        <authorList>
            <person name="Busquets A."/>
            <person name="Gomila M."/>
            <person name="Beiki F."/>
            <person name="Mulet M."/>
            <person name="Rahimian H."/>
            <person name="Garcia-Valdes E."/>
            <person name="Lalucat J."/>
        </authorList>
    </citation>
    <scope>NUCLEOTIDE SEQUENCE [LARGE SCALE GENOMIC DNA]</scope>
    <source>
        <strain evidence="2 3">FBF102</strain>
    </source>
</reference>
<sequence length="318" mass="34084">MMFLLTPATGFAMVCKTQGAGETVIRANLDSSVAIPASAPDGEIVWRSERQDLQVECIKDGAQSGAEEIFLIVNPDNLNVGQGIRAGVTLSGVDYQQSSGRISTGHYLPACLEGSGDIGACPTARFNLAFSVFIQKSGPTPHSGVASDLLDYRVFQLDSARGANPLPGQSLDYRINNLNALRFVACDAQLRVVPESIEFGNVGIQNVAVGRVIERRPFSLVTRRSCDSPFSLGARFRPVSGSLSGSYLIPAANDGVGIRILSARDDAVLKYNEPFHLADLLNDVQAASVDFNAELVWQKNSPKAGPFAAEVMVDLFYK</sequence>
<dbReference type="InterPro" id="IPR036937">
    <property type="entry name" value="Adhesion_dom_fimbrial_sf"/>
</dbReference>
<evidence type="ECO:0000313" key="2">
    <source>
        <dbReference type="EMBL" id="OUM75184.1"/>
    </source>
</evidence>
<dbReference type="Gene3D" id="2.60.40.1090">
    <property type="entry name" value="Fimbrial-type adhesion domain"/>
    <property type="match status" value="1"/>
</dbReference>
<dbReference type="Pfam" id="PF00419">
    <property type="entry name" value="Fimbrial"/>
    <property type="match status" value="1"/>
</dbReference>
<organism evidence="2 3">
    <name type="scientific">Pseudomonas caspiana</name>
    <dbReference type="NCBI Taxonomy" id="1451454"/>
    <lineage>
        <taxon>Bacteria</taxon>
        <taxon>Pseudomonadati</taxon>
        <taxon>Pseudomonadota</taxon>
        <taxon>Gammaproteobacteria</taxon>
        <taxon>Pseudomonadales</taxon>
        <taxon>Pseudomonadaceae</taxon>
        <taxon>Pseudomonas</taxon>
    </lineage>
</organism>
<keyword evidence="3" id="KW-1185">Reference proteome</keyword>
<dbReference type="Proteomes" id="UP000195440">
    <property type="component" value="Unassembled WGS sequence"/>
</dbReference>
<name>A0A1Y3PEE3_9PSED</name>
<accession>A0A1Y3PEE3</accession>
<comment type="caution">
    <text evidence="2">The sequence shown here is derived from an EMBL/GenBank/DDBJ whole genome shotgun (WGS) entry which is preliminary data.</text>
</comment>
<protein>
    <submittedName>
        <fullName evidence="2">Pilus assembly protein</fullName>
    </submittedName>
</protein>
<gene>
    <name evidence="2" type="ORF">AUC60_03005</name>
</gene>
<dbReference type="GO" id="GO:0009289">
    <property type="term" value="C:pilus"/>
    <property type="evidence" value="ECO:0007669"/>
    <property type="project" value="InterPro"/>
</dbReference>
<dbReference type="GO" id="GO:0007155">
    <property type="term" value="P:cell adhesion"/>
    <property type="evidence" value="ECO:0007669"/>
    <property type="project" value="InterPro"/>
</dbReference>
<dbReference type="InterPro" id="IPR000259">
    <property type="entry name" value="Adhesion_dom_fimbrial"/>
</dbReference>
<dbReference type="AlphaFoldDB" id="A0A1Y3PEE3"/>
<evidence type="ECO:0000313" key="3">
    <source>
        <dbReference type="Proteomes" id="UP000195440"/>
    </source>
</evidence>
<evidence type="ECO:0000259" key="1">
    <source>
        <dbReference type="Pfam" id="PF00419"/>
    </source>
</evidence>